<dbReference type="EMBL" id="QETA01000007">
    <property type="protein sequence ID" value="PWF21576.1"/>
    <property type="molecule type" value="Genomic_DNA"/>
</dbReference>
<dbReference type="AlphaFoldDB" id="A0A2V1JUM4"/>
<dbReference type="InterPro" id="IPR008407">
    <property type="entry name" value="Brnchd-chn_aa_trnsp_AzlD"/>
</dbReference>
<keyword evidence="1" id="KW-0472">Membrane</keyword>
<name>A0A2V1JUM4_9BURK</name>
<keyword evidence="1" id="KW-0812">Transmembrane</keyword>
<protein>
    <submittedName>
        <fullName evidence="2">AzlD domain-containing protein</fullName>
    </submittedName>
</protein>
<keyword evidence="1" id="KW-1133">Transmembrane helix</keyword>
<accession>A0A2V1JUM4</accession>
<gene>
    <name evidence="2" type="ORF">DD235_15120</name>
</gene>
<feature type="transmembrane region" description="Helical" evidence="1">
    <location>
        <begin position="39"/>
        <end position="59"/>
    </location>
</feature>
<reference evidence="3" key="1">
    <citation type="submission" date="2018-05" db="EMBL/GenBank/DDBJ databases">
        <authorList>
            <person name="Li Y."/>
        </authorList>
    </citation>
    <scope>NUCLEOTIDE SEQUENCE [LARGE SCALE GENOMIC DNA]</scope>
    <source>
        <strain evidence="3">3d-2-2</strain>
    </source>
</reference>
<feature type="transmembrane region" description="Helical" evidence="1">
    <location>
        <begin position="6"/>
        <end position="27"/>
    </location>
</feature>
<sequence length="106" mass="11382">MSLSYLWPALAIMSALTILLRLLPLATQRFLGNNRAIDALNRTLPLAIMVILTLASLKGGGNEPMRLGAELLALGLVALSYLRWRNTLLSVVLGVAALNGVLWMAA</sequence>
<evidence type="ECO:0000256" key="1">
    <source>
        <dbReference type="SAM" id="Phobius"/>
    </source>
</evidence>
<dbReference type="RefSeq" id="WP_109062919.1">
    <property type="nucleotide sequence ID" value="NZ_QETA01000007.1"/>
</dbReference>
<evidence type="ECO:0000313" key="3">
    <source>
        <dbReference type="Proteomes" id="UP000245212"/>
    </source>
</evidence>
<comment type="caution">
    <text evidence="2">The sequence shown here is derived from an EMBL/GenBank/DDBJ whole genome shotgun (WGS) entry which is preliminary data.</text>
</comment>
<organism evidence="2 3">
    <name type="scientific">Corticimicrobacter populi</name>
    <dbReference type="NCBI Taxonomy" id="2175229"/>
    <lineage>
        <taxon>Bacteria</taxon>
        <taxon>Pseudomonadati</taxon>
        <taxon>Pseudomonadota</taxon>
        <taxon>Betaproteobacteria</taxon>
        <taxon>Burkholderiales</taxon>
        <taxon>Alcaligenaceae</taxon>
        <taxon>Corticimicrobacter</taxon>
    </lineage>
</organism>
<dbReference type="Proteomes" id="UP000245212">
    <property type="component" value="Unassembled WGS sequence"/>
</dbReference>
<evidence type="ECO:0000313" key="2">
    <source>
        <dbReference type="EMBL" id="PWF21576.1"/>
    </source>
</evidence>
<dbReference type="Pfam" id="PF05437">
    <property type="entry name" value="AzlD"/>
    <property type="match status" value="1"/>
</dbReference>
<proteinExistence type="predicted"/>
<feature type="transmembrane region" description="Helical" evidence="1">
    <location>
        <begin position="87"/>
        <end position="105"/>
    </location>
</feature>
<keyword evidence="3" id="KW-1185">Reference proteome</keyword>